<sequence length="293" mass="32857">MSTFPYQGIRRPWKGVLMFGPPGTGKTLLAKAVATECGTTFFNVSSATLASKWRGESERMVRCLFDLARAYAPSTIFIDEIDSLCTSRGASGEHESSRRVKSELLVQIDGVNNSSTTDDGQPKIVMVLAATNFPWDIDEALRLANSYSYIYFILCTAVYLRIGVDTWNMHRRRLEKRIYIPLPDFESRKALININLRTVQIAADVNIDEVARRTEGYSGDDLTNVCRDASMNGMRRKIAGKTRDEIKNMSKDEIAKDPVAMCDFVEALVKVQKSVSPSDIEKHEKWMAEFGSA</sequence>
<dbReference type="PANTHER" id="PTHR23074:SF19">
    <property type="entry name" value="KATANIN P60 ATPASE-CONTAINING SUBUNIT A1"/>
    <property type="match status" value="1"/>
</dbReference>
<dbReference type="InterPro" id="IPR050304">
    <property type="entry name" value="MT-severing_AAA_ATPase"/>
</dbReference>
<dbReference type="GO" id="GO:0016887">
    <property type="term" value="F:ATP hydrolysis activity"/>
    <property type="evidence" value="ECO:0007669"/>
    <property type="project" value="InterPro"/>
</dbReference>
<dbReference type="InterPro" id="IPR027417">
    <property type="entry name" value="P-loop_NTPase"/>
</dbReference>
<dbReference type="ExpressionAtlas" id="A0A1D6G2D5">
    <property type="expression patterns" value="baseline and differential"/>
</dbReference>
<dbReference type="SUPFAM" id="SSF52540">
    <property type="entry name" value="P-loop containing nucleoside triphosphate hydrolases"/>
    <property type="match status" value="1"/>
</dbReference>
<reference evidence="2" key="1">
    <citation type="submission" date="2015-12" db="EMBL/GenBank/DDBJ databases">
        <title>Update maize B73 reference genome by single molecule sequencing technologies.</title>
        <authorList>
            <consortium name="Maize Genome Sequencing Project"/>
            <person name="Ware D."/>
        </authorList>
    </citation>
    <scope>NUCLEOTIDE SEQUENCE</scope>
    <source>
        <tissue evidence="2">Seedling</tissue>
    </source>
</reference>
<proteinExistence type="predicted"/>
<dbReference type="OMA" id="GIWINIE"/>
<dbReference type="Pfam" id="PF17862">
    <property type="entry name" value="AAA_lid_3"/>
    <property type="match status" value="1"/>
</dbReference>
<dbReference type="AlphaFoldDB" id="A0A1D6G2D5"/>
<evidence type="ECO:0000313" key="2">
    <source>
        <dbReference type="EMBL" id="AQK97551.1"/>
    </source>
</evidence>
<dbReference type="SMART" id="SM00382">
    <property type="entry name" value="AAA"/>
    <property type="match status" value="1"/>
</dbReference>
<dbReference type="FunFam" id="3.40.50.300:FF:000159">
    <property type="entry name" value="Katanin p60 ATPase-containing subunit A1"/>
    <property type="match status" value="1"/>
</dbReference>
<dbReference type="Gene3D" id="3.40.50.300">
    <property type="entry name" value="P-loop containing nucleotide triphosphate hydrolases"/>
    <property type="match status" value="2"/>
</dbReference>
<gene>
    <name evidence="2" type="ORF">ZEAMMB73_Zm00001d011611</name>
</gene>
<feature type="domain" description="AAA+ ATPase" evidence="1">
    <location>
        <begin position="12"/>
        <end position="156"/>
    </location>
</feature>
<dbReference type="Gene3D" id="1.10.8.60">
    <property type="match status" value="1"/>
</dbReference>
<dbReference type="InterPro" id="IPR003959">
    <property type="entry name" value="ATPase_AAA_core"/>
</dbReference>
<evidence type="ECO:0000259" key="1">
    <source>
        <dbReference type="SMART" id="SM00382"/>
    </source>
</evidence>
<protein>
    <submittedName>
        <fullName evidence="2">Katanin p60 ATPase-containing subunit A1</fullName>
    </submittedName>
</protein>
<dbReference type="InterPro" id="IPR041569">
    <property type="entry name" value="AAA_lid_3"/>
</dbReference>
<dbReference type="PANTHER" id="PTHR23074">
    <property type="entry name" value="AAA DOMAIN-CONTAINING"/>
    <property type="match status" value="1"/>
</dbReference>
<dbReference type="Pfam" id="PF00004">
    <property type="entry name" value="AAA"/>
    <property type="match status" value="1"/>
</dbReference>
<dbReference type="EMBL" id="CM000784">
    <property type="protein sequence ID" value="AQK97551.1"/>
    <property type="molecule type" value="Genomic_DNA"/>
</dbReference>
<dbReference type="InterPro" id="IPR003593">
    <property type="entry name" value="AAA+_ATPase"/>
</dbReference>
<name>A0A1D6G2D5_MAIZE</name>
<dbReference type="FunFam" id="1.10.8.60:FF:000055">
    <property type="entry name" value="Katanin p60 ATPase-containing subunit A1"/>
    <property type="match status" value="1"/>
</dbReference>
<dbReference type="GO" id="GO:0005524">
    <property type="term" value="F:ATP binding"/>
    <property type="evidence" value="ECO:0007669"/>
    <property type="project" value="InterPro"/>
</dbReference>
<accession>A0A1D6G2D5</accession>
<organism evidence="2">
    <name type="scientific">Zea mays</name>
    <name type="common">Maize</name>
    <dbReference type="NCBI Taxonomy" id="4577"/>
    <lineage>
        <taxon>Eukaryota</taxon>
        <taxon>Viridiplantae</taxon>
        <taxon>Streptophyta</taxon>
        <taxon>Embryophyta</taxon>
        <taxon>Tracheophyta</taxon>
        <taxon>Spermatophyta</taxon>
        <taxon>Magnoliopsida</taxon>
        <taxon>Liliopsida</taxon>
        <taxon>Poales</taxon>
        <taxon>Poaceae</taxon>
        <taxon>PACMAD clade</taxon>
        <taxon>Panicoideae</taxon>
        <taxon>Andropogonodae</taxon>
        <taxon>Andropogoneae</taxon>
        <taxon>Tripsacinae</taxon>
        <taxon>Zea</taxon>
    </lineage>
</organism>